<keyword evidence="1" id="KW-1133">Transmembrane helix</keyword>
<keyword evidence="3" id="KW-1185">Reference proteome</keyword>
<sequence length="36" mass="4013">MMTHEAMNTLFQFGTLIVTMFIAVVAIVALVTNKKK</sequence>
<reference evidence="2 3" key="1">
    <citation type="submission" date="2024-09" db="EMBL/GenBank/DDBJ databases">
        <authorList>
            <person name="Sun Q."/>
            <person name="Mori K."/>
        </authorList>
    </citation>
    <scope>NUCLEOTIDE SEQUENCE [LARGE SCALE GENOMIC DNA]</scope>
    <source>
        <strain evidence="2 3">NCAIM B.02301</strain>
    </source>
</reference>
<proteinExistence type="predicted"/>
<keyword evidence="1" id="KW-0812">Transmembrane</keyword>
<comment type="caution">
    <text evidence="2">The sequence shown here is derived from an EMBL/GenBank/DDBJ whole genome shotgun (WGS) entry which is preliminary data.</text>
</comment>
<dbReference type="Pfam" id="PF16935">
    <property type="entry name" value="Hol_Tox"/>
    <property type="match status" value="1"/>
</dbReference>
<organism evidence="2 3">
    <name type="scientific">Halalkalibacter alkalisediminis</name>
    <dbReference type="NCBI Taxonomy" id="935616"/>
    <lineage>
        <taxon>Bacteria</taxon>
        <taxon>Bacillati</taxon>
        <taxon>Bacillota</taxon>
        <taxon>Bacilli</taxon>
        <taxon>Bacillales</taxon>
        <taxon>Bacillaceae</taxon>
        <taxon>Halalkalibacter</taxon>
    </lineage>
</organism>
<keyword evidence="1" id="KW-0472">Membrane</keyword>
<dbReference type="Proteomes" id="UP001589833">
    <property type="component" value="Unassembled WGS sequence"/>
</dbReference>
<gene>
    <name evidence="2" type="ORF">ACFFH4_17970</name>
</gene>
<name>A0ABV6NL75_9BACI</name>
<dbReference type="EMBL" id="JBHLTR010000045">
    <property type="protein sequence ID" value="MFC0560853.1"/>
    <property type="molecule type" value="Genomic_DNA"/>
</dbReference>
<evidence type="ECO:0000313" key="3">
    <source>
        <dbReference type="Proteomes" id="UP001589833"/>
    </source>
</evidence>
<accession>A0ABV6NL75</accession>
<evidence type="ECO:0000256" key="1">
    <source>
        <dbReference type="SAM" id="Phobius"/>
    </source>
</evidence>
<protein>
    <submittedName>
        <fullName evidence="2">Holin-like toxin</fullName>
    </submittedName>
</protein>
<dbReference type="InterPro" id="IPR031616">
    <property type="entry name" value="BsrE-like"/>
</dbReference>
<dbReference type="RefSeq" id="WP_273847637.1">
    <property type="nucleotide sequence ID" value="NZ_JAQQWT010000029.1"/>
</dbReference>
<feature type="transmembrane region" description="Helical" evidence="1">
    <location>
        <begin position="12"/>
        <end position="31"/>
    </location>
</feature>
<evidence type="ECO:0000313" key="2">
    <source>
        <dbReference type="EMBL" id="MFC0560853.1"/>
    </source>
</evidence>